<feature type="chain" id="PRO_5046433850" evidence="4">
    <location>
        <begin position="27"/>
        <end position="328"/>
    </location>
</feature>
<dbReference type="Pfam" id="PF13379">
    <property type="entry name" value="NMT1_2"/>
    <property type="match status" value="1"/>
</dbReference>
<dbReference type="PANTHER" id="PTHR30024:SF47">
    <property type="entry name" value="TAURINE-BINDING PERIPLASMIC PROTEIN"/>
    <property type="match status" value="1"/>
</dbReference>
<feature type="signal peptide" evidence="4">
    <location>
        <begin position="1"/>
        <end position="26"/>
    </location>
</feature>
<evidence type="ECO:0000313" key="5">
    <source>
        <dbReference type="EMBL" id="MEB8342081.1"/>
    </source>
</evidence>
<accession>A0ABU6FDG6</accession>
<gene>
    <name evidence="5" type="ORF">OKJ99_31755</name>
</gene>
<keyword evidence="6" id="KW-1185">Reference proteome</keyword>
<dbReference type="RefSeq" id="WP_326021405.1">
    <property type="nucleotide sequence ID" value="NZ_JAOZYC010000157.1"/>
</dbReference>
<keyword evidence="3 4" id="KW-0732">Signal</keyword>
<evidence type="ECO:0000256" key="2">
    <source>
        <dbReference type="ARBA" id="ARBA00010742"/>
    </source>
</evidence>
<dbReference type="PROSITE" id="PS51257">
    <property type="entry name" value="PROKAR_LIPOPROTEIN"/>
    <property type="match status" value="1"/>
</dbReference>
<dbReference type="InterPro" id="IPR010067">
    <property type="entry name" value="ABC_SsuA_sub-bd"/>
</dbReference>
<dbReference type="NCBIfam" id="TIGR01728">
    <property type="entry name" value="SsuA_fam"/>
    <property type="match status" value="1"/>
</dbReference>
<evidence type="ECO:0000256" key="3">
    <source>
        <dbReference type="ARBA" id="ARBA00022729"/>
    </source>
</evidence>
<dbReference type="SUPFAM" id="SSF53850">
    <property type="entry name" value="Periplasmic binding protein-like II"/>
    <property type="match status" value="1"/>
</dbReference>
<dbReference type="Proteomes" id="UP001354931">
    <property type="component" value="Unassembled WGS sequence"/>
</dbReference>
<evidence type="ECO:0000313" key="6">
    <source>
        <dbReference type="Proteomes" id="UP001354931"/>
    </source>
</evidence>
<evidence type="ECO:0000256" key="1">
    <source>
        <dbReference type="ARBA" id="ARBA00004418"/>
    </source>
</evidence>
<organism evidence="5 6">
    <name type="scientific">Streptomyces endophyticus</name>
    <dbReference type="NCBI Taxonomy" id="714166"/>
    <lineage>
        <taxon>Bacteria</taxon>
        <taxon>Bacillati</taxon>
        <taxon>Actinomycetota</taxon>
        <taxon>Actinomycetes</taxon>
        <taxon>Kitasatosporales</taxon>
        <taxon>Streptomycetaceae</taxon>
        <taxon>Streptomyces</taxon>
    </lineage>
</organism>
<proteinExistence type="inferred from homology"/>
<evidence type="ECO:0000256" key="4">
    <source>
        <dbReference type="SAM" id="SignalP"/>
    </source>
</evidence>
<comment type="caution">
    <text evidence="5">The sequence shown here is derived from an EMBL/GenBank/DDBJ whole genome shotgun (WGS) entry which is preliminary data.</text>
</comment>
<dbReference type="EMBL" id="JAOZYC010000157">
    <property type="protein sequence ID" value="MEB8342081.1"/>
    <property type="molecule type" value="Genomic_DNA"/>
</dbReference>
<comment type="similarity">
    <text evidence="2">Belongs to the bacterial solute-binding protein SsuA/TauA family.</text>
</comment>
<protein>
    <submittedName>
        <fullName evidence="5">Aliphatic sulfonate ABC transporter substrate-binding protein</fullName>
    </submittedName>
</protein>
<dbReference type="Gene3D" id="3.40.190.10">
    <property type="entry name" value="Periplasmic binding protein-like II"/>
    <property type="match status" value="3"/>
</dbReference>
<reference evidence="5 6" key="1">
    <citation type="submission" date="2022-10" db="EMBL/GenBank/DDBJ databases">
        <authorList>
            <person name="Xie J."/>
            <person name="Shen N."/>
        </authorList>
    </citation>
    <scope>NUCLEOTIDE SEQUENCE [LARGE SCALE GENOMIC DNA]</scope>
    <source>
        <strain evidence="5 6">YIM65594</strain>
    </source>
</reference>
<name>A0ABU6FDG6_9ACTN</name>
<comment type="subcellular location">
    <subcellularLocation>
        <location evidence="1">Periplasm</location>
    </subcellularLocation>
</comment>
<sequence length="328" mass="35481">MPRSRIRRTTLTALPAALMLSLSVTACSGSASEDDNTVRFGYIADYNGASLLAIAEKQGLWKKADLTAKVKSFNNGPVQIQALSADSLDYGYIGPGAMWLPASGKSKVIAIDTLTYADRVIGQPGMKSMKDLKGKRVGVPEGTSGDMILNIALAKAGMTTKDITKVNMDPSTIVSAFSSGKIDGAGFFYPAIDTIKKKVPGLHEIASTKDTKDSFPTAFVAGNKVPEAKNKKVIKVLQQANDWRQEHPEETIALTAKMLQVTEAQAKADASHVETLSTKDLVDKTRSGEVDTWLKELGDFFVRNKQLDDNTDPGKYYVADLYSETYAK</sequence>
<dbReference type="PANTHER" id="PTHR30024">
    <property type="entry name" value="ALIPHATIC SULFONATES-BINDING PROTEIN-RELATED"/>
    <property type="match status" value="1"/>
</dbReference>